<keyword evidence="4" id="KW-1185">Reference proteome</keyword>
<dbReference type="PANTHER" id="PTHR31350">
    <property type="entry name" value="SI:DKEY-261L7.2"/>
    <property type="match status" value="1"/>
</dbReference>
<dbReference type="PANTHER" id="PTHR31350:SF21">
    <property type="entry name" value="F-BOX ONLY PROTEIN 21"/>
    <property type="match status" value="1"/>
</dbReference>
<evidence type="ECO:0000313" key="3">
    <source>
        <dbReference type="EMBL" id="AFM14633.1"/>
    </source>
</evidence>
<accession>I4BBH6</accession>
<dbReference type="InterPro" id="IPR032698">
    <property type="entry name" value="SirB1_N"/>
</dbReference>
<dbReference type="RefSeq" id="WP_014805109.1">
    <property type="nucleotide sequence ID" value="NC_018020.1"/>
</dbReference>
<feature type="domain" description="Protein SirB1 N-terminal" evidence="2">
    <location>
        <begin position="110"/>
        <end position="270"/>
    </location>
</feature>
<dbReference type="OrthoDB" id="232498at2"/>
<evidence type="ECO:0000256" key="1">
    <source>
        <dbReference type="ARBA" id="ARBA00007100"/>
    </source>
</evidence>
<dbReference type="HOGENOM" id="CLU_924205_0_0_12"/>
<dbReference type="STRING" id="869212.Turpa_3999"/>
<dbReference type="KEGG" id="tpx:Turpa_3999"/>
<protein>
    <recommendedName>
        <fullName evidence="2">Protein SirB1 N-terminal domain-containing protein</fullName>
    </recommendedName>
</protein>
<dbReference type="Pfam" id="PF13369">
    <property type="entry name" value="Transglut_core2"/>
    <property type="match status" value="1"/>
</dbReference>
<dbReference type="EMBL" id="CP002959">
    <property type="protein sequence ID" value="AFM14633.1"/>
    <property type="molecule type" value="Genomic_DNA"/>
</dbReference>
<gene>
    <name evidence="3" type="ordered locus">Turpa_3999</name>
</gene>
<evidence type="ECO:0000313" key="4">
    <source>
        <dbReference type="Proteomes" id="UP000006048"/>
    </source>
</evidence>
<sequence length="301" mass="33852">MALRSHNIPALLTQVARDLAAERSVDESAAFVELVATETAWAEIFRHIDTISDFAVRHKLRNLELDYTVAFVRNEMQQVLPRSGNDVWALERTSYLTGLFSDAFNLWDEYCAALDMLEVDLREELEASSLTPRRVKNRMHDIELVREILGAMNRVIFERTGLAGEEGAINKVESHSAQLVLCERVPGIPLSLAVIYLITGSRLGFPLYGVNTPGRFLLKWQLGDLEIFVDVFDKGSLVTRQNLEMLLSANLSGYSTRLLDPAPFEIITRRSLANLAALAIRGEDTDRARKLENLSRGLFGF</sequence>
<evidence type="ECO:0000259" key="2">
    <source>
        <dbReference type="Pfam" id="PF13369"/>
    </source>
</evidence>
<comment type="similarity">
    <text evidence="1">Belongs to the UPF0162 family.</text>
</comment>
<dbReference type="Proteomes" id="UP000006048">
    <property type="component" value="Chromosome"/>
</dbReference>
<dbReference type="AlphaFoldDB" id="I4BBH6"/>
<name>I4BBH6_TURPD</name>
<organism evidence="3 4">
    <name type="scientific">Turneriella parva (strain ATCC BAA-1111 / DSM 21527 / NCTC 11395 / H)</name>
    <name type="common">Leptospira parva</name>
    <dbReference type="NCBI Taxonomy" id="869212"/>
    <lineage>
        <taxon>Bacteria</taxon>
        <taxon>Pseudomonadati</taxon>
        <taxon>Spirochaetota</taxon>
        <taxon>Spirochaetia</taxon>
        <taxon>Leptospirales</taxon>
        <taxon>Leptospiraceae</taxon>
        <taxon>Turneriella</taxon>
    </lineage>
</organism>
<proteinExistence type="inferred from homology"/>
<reference evidence="3 4" key="1">
    <citation type="submission" date="2012-06" db="EMBL/GenBank/DDBJ databases">
        <title>The complete chromosome of genome of Turneriella parva DSM 21527.</title>
        <authorList>
            <consortium name="US DOE Joint Genome Institute (JGI-PGF)"/>
            <person name="Lucas S."/>
            <person name="Han J."/>
            <person name="Lapidus A."/>
            <person name="Bruce D."/>
            <person name="Goodwin L."/>
            <person name="Pitluck S."/>
            <person name="Peters L."/>
            <person name="Kyrpides N."/>
            <person name="Mavromatis K."/>
            <person name="Ivanova N."/>
            <person name="Mikhailova N."/>
            <person name="Chertkov O."/>
            <person name="Detter J.C."/>
            <person name="Tapia R."/>
            <person name="Han C."/>
            <person name="Land M."/>
            <person name="Hauser L."/>
            <person name="Markowitz V."/>
            <person name="Cheng J.-F."/>
            <person name="Hugenholtz P."/>
            <person name="Woyke T."/>
            <person name="Wu D."/>
            <person name="Gronow S."/>
            <person name="Wellnitz S."/>
            <person name="Brambilla E."/>
            <person name="Klenk H.-P."/>
            <person name="Eisen J.A."/>
        </authorList>
    </citation>
    <scope>NUCLEOTIDE SEQUENCE [LARGE SCALE GENOMIC DNA]</scope>
    <source>
        <strain evidence="4">ATCC BAA-1111 / DSM 21527 / NCTC 11395 / H</strain>
    </source>
</reference>